<dbReference type="Pfam" id="PF14033">
    <property type="entry name" value="DUF4246"/>
    <property type="match status" value="1"/>
</dbReference>
<dbReference type="EMBL" id="LT853694">
    <property type="protein sequence ID" value="SMQ48949.1"/>
    <property type="molecule type" value="Genomic_DNA"/>
</dbReference>
<dbReference type="PANTHER" id="PTHR33119:SF1">
    <property type="entry name" value="FE2OG DIOXYGENASE DOMAIN-CONTAINING PROTEIN"/>
    <property type="match status" value="1"/>
</dbReference>
<dbReference type="InterPro" id="IPR025340">
    <property type="entry name" value="DUF4246"/>
</dbReference>
<organism evidence="3 4">
    <name type="scientific">Zymoseptoria tritici (strain ST99CH_3D7)</name>
    <dbReference type="NCBI Taxonomy" id="1276538"/>
    <lineage>
        <taxon>Eukaryota</taxon>
        <taxon>Fungi</taxon>
        <taxon>Dikarya</taxon>
        <taxon>Ascomycota</taxon>
        <taxon>Pezizomycotina</taxon>
        <taxon>Dothideomycetes</taxon>
        <taxon>Dothideomycetidae</taxon>
        <taxon>Mycosphaerellales</taxon>
        <taxon>Mycosphaerellaceae</taxon>
        <taxon>Zymoseptoria</taxon>
    </lineage>
</organism>
<gene>
    <name evidence="3" type="ORF">ZT3D7_G4099</name>
</gene>
<evidence type="ECO:0000259" key="2">
    <source>
        <dbReference type="Pfam" id="PF21666"/>
    </source>
</evidence>
<dbReference type="Proteomes" id="UP000215127">
    <property type="component" value="Chromosome 3"/>
</dbReference>
<dbReference type="Pfam" id="PF21666">
    <property type="entry name" value="DUF4246_N"/>
    <property type="match status" value="1"/>
</dbReference>
<feature type="domain" description="DUF4246" evidence="1">
    <location>
        <begin position="108"/>
        <end position="672"/>
    </location>
</feature>
<feature type="domain" description="DUF4246" evidence="2">
    <location>
        <begin position="33"/>
        <end position="98"/>
    </location>
</feature>
<evidence type="ECO:0000313" key="3">
    <source>
        <dbReference type="EMBL" id="SMQ48949.1"/>
    </source>
</evidence>
<sequence length="748" mass="85294">MTSQVPRLDQSEWCANGEPGLEFDNSGKRSLLVPGIGHPIPIELPSAERFAHGFNDWAQNRLTAREMEMLRFMNRITDRPGWFEEAHHLSRTVLWAEEAARSHLISAAAWDWCYKELRDKAEYYQKTGLTLVFDSSSRICKSDELIPAGLLDRMAGEVERLACEEGGSLVDPDVFPLVYGNTRVLCDGGVVGRLNAVNFVHQGERSREQIWKCSGIWPGRNCDGTQRSLSPLPGGTHRSIGNLNCGRCGRRGSGGILSSWEERGGRFSPEYQWLPCEVDIKQEFFSNGKPKVRISSYINNLHPRHHASLYDSIEKCVEASIRSWNEILTYRYRGRTPERIRTFGVQWSPPPPDSEDLDDFESMLGQGQGGLYTETKQRLDRLLQRPDNSRAPSESRLWTSYPPFGPDLLVRRDRYCYALNPTEALVAKHHRTKRWLHPEPGTAFSYEDWRKGKNNGCVVPGHAGYLHAKKVDDPFKEDHEFYTIDIEERFADNGLQVVVEIGSVDLTPDDPHRSRSEWQLSGLSNDHIVATTIVYLASENVSSHSGSLSFRVEAHLDPPMHVYGINTGSDPFHPLDPLADIYDFESHLELNSGECMNSPGGPMLQFLGTVAAPDGRLIAFPNSMQHRTEEFSLLDPTRPGRRRWLKLHLVDPHYRICSTRNVPPQQFDRWYEAGFGRIDWEARQMPTELVQEIEAMVGEFAITAEEVEKIKERIRTEREDRFEIVMENMPLYCFADYAADGDVSRYRP</sequence>
<proteinExistence type="predicted"/>
<name>A0A1X7RNG9_ZYMT9</name>
<keyword evidence="4" id="KW-1185">Reference proteome</keyword>
<accession>A0A1X7RNG9</accession>
<dbReference type="STRING" id="1276538.A0A1X7RNG9"/>
<evidence type="ECO:0000259" key="1">
    <source>
        <dbReference type="Pfam" id="PF14033"/>
    </source>
</evidence>
<reference evidence="3 4" key="1">
    <citation type="submission" date="2016-06" db="EMBL/GenBank/DDBJ databases">
        <authorList>
            <person name="Kjaerup R.B."/>
            <person name="Dalgaard T.S."/>
            <person name="Juul-Madsen H.R."/>
        </authorList>
    </citation>
    <scope>NUCLEOTIDE SEQUENCE [LARGE SCALE GENOMIC DNA]</scope>
</reference>
<dbReference type="InterPro" id="IPR049207">
    <property type="entry name" value="DUF4246_N"/>
</dbReference>
<dbReference type="AlphaFoldDB" id="A0A1X7RNG9"/>
<dbReference type="PANTHER" id="PTHR33119">
    <property type="entry name" value="IFI3P"/>
    <property type="match status" value="1"/>
</dbReference>
<protein>
    <submittedName>
        <fullName evidence="3">Uncharacterized protein</fullName>
    </submittedName>
</protein>
<dbReference type="InterPro" id="IPR049192">
    <property type="entry name" value="DUF4246_C"/>
</dbReference>
<evidence type="ECO:0000313" key="4">
    <source>
        <dbReference type="Proteomes" id="UP000215127"/>
    </source>
</evidence>